<keyword evidence="1" id="KW-0812">Transmembrane</keyword>
<feature type="transmembrane region" description="Helical" evidence="1">
    <location>
        <begin position="18"/>
        <end position="39"/>
    </location>
</feature>
<name>A0ABX1B5I5_9ACTN</name>
<keyword evidence="1" id="KW-1133">Transmembrane helix</keyword>
<sequence length="163" mass="18010">MSDDTIVRWENGEPPGCLSMPCGCLPFGIMLITALHSFFSVPLYPHGQIIFASMVALGIVLGLLIDRYTVTGMDFTRHEMRLVSKTAVRTVEAANLWSVTVTHSGHTDAGYTRTSLEVVWRDGRETVLGAHDPDLAASLRRLLPPRVNVQDIWNKLENPPPDA</sequence>
<accession>A0ABX1B5I5</accession>
<protein>
    <recommendedName>
        <fullName evidence="4">PH domain-containing protein</fullName>
    </recommendedName>
</protein>
<gene>
    <name evidence="2" type="ORF">HCN51_16415</name>
</gene>
<proteinExistence type="predicted"/>
<organism evidence="2 3">
    <name type="scientific">Nonomuraea composti</name>
    <dbReference type="NCBI Taxonomy" id="2720023"/>
    <lineage>
        <taxon>Bacteria</taxon>
        <taxon>Bacillati</taxon>
        <taxon>Actinomycetota</taxon>
        <taxon>Actinomycetes</taxon>
        <taxon>Streptosporangiales</taxon>
        <taxon>Streptosporangiaceae</taxon>
        <taxon>Nonomuraea</taxon>
    </lineage>
</organism>
<dbReference type="EMBL" id="JAATEP010000010">
    <property type="protein sequence ID" value="NJP91021.1"/>
    <property type="molecule type" value="Genomic_DNA"/>
</dbReference>
<keyword evidence="3" id="KW-1185">Reference proteome</keyword>
<dbReference type="RefSeq" id="WP_168010482.1">
    <property type="nucleotide sequence ID" value="NZ_JAATEP010000010.1"/>
</dbReference>
<evidence type="ECO:0000256" key="1">
    <source>
        <dbReference type="SAM" id="Phobius"/>
    </source>
</evidence>
<evidence type="ECO:0000313" key="2">
    <source>
        <dbReference type="EMBL" id="NJP91021.1"/>
    </source>
</evidence>
<keyword evidence="1" id="KW-0472">Membrane</keyword>
<comment type="caution">
    <text evidence="2">The sequence shown here is derived from an EMBL/GenBank/DDBJ whole genome shotgun (WGS) entry which is preliminary data.</text>
</comment>
<feature type="transmembrane region" description="Helical" evidence="1">
    <location>
        <begin position="45"/>
        <end position="65"/>
    </location>
</feature>
<reference evidence="2 3" key="1">
    <citation type="submission" date="2020-03" db="EMBL/GenBank/DDBJ databases">
        <title>WGS of actinomycetes isolated from Thailand.</title>
        <authorList>
            <person name="Thawai C."/>
        </authorList>
    </citation>
    <scope>NUCLEOTIDE SEQUENCE [LARGE SCALE GENOMIC DNA]</scope>
    <source>
        <strain evidence="2 3">FMUSA5-5</strain>
    </source>
</reference>
<evidence type="ECO:0000313" key="3">
    <source>
        <dbReference type="Proteomes" id="UP000696294"/>
    </source>
</evidence>
<dbReference type="Proteomes" id="UP000696294">
    <property type="component" value="Unassembled WGS sequence"/>
</dbReference>
<evidence type="ECO:0008006" key="4">
    <source>
        <dbReference type="Google" id="ProtNLM"/>
    </source>
</evidence>